<dbReference type="SMART" id="SM01030">
    <property type="entry name" value="BHD_1"/>
    <property type="match status" value="1"/>
</dbReference>
<dbReference type="Gene3D" id="3.30.70.2460">
    <property type="entry name" value="Rad4, beta-hairpin domain BHD3"/>
    <property type="match status" value="1"/>
</dbReference>
<dbReference type="FunCoup" id="A0A0C3B428">
    <property type="interactions" value="87"/>
</dbReference>
<dbReference type="PANTHER" id="PTHR12135:SF0">
    <property type="entry name" value="DNA REPAIR PROTEIN COMPLEMENTING XP-C CELLS"/>
    <property type="match status" value="1"/>
</dbReference>
<proteinExistence type="inferred from homology"/>
<dbReference type="InParanoid" id="A0A0C3B428"/>
<dbReference type="GO" id="GO:0006289">
    <property type="term" value="P:nucleotide-excision repair"/>
    <property type="evidence" value="ECO:0007669"/>
    <property type="project" value="InterPro"/>
</dbReference>
<comment type="subcellular location">
    <subcellularLocation>
        <location evidence="1">Nucleus</location>
    </subcellularLocation>
</comment>
<dbReference type="Proteomes" id="UP000054166">
    <property type="component" value="Unassembled WGS sequence"/>
</dbReference>
<dbReference type="GO" id="GO:0000111">
    <property type="term" value="C:nucleotide-excision repair factor 2 complex"/>
    <property type="evidence" value="ECO:0007669"/>
    <property type="project" value="TreeGrafter"/>
</dbReference>
<dbReference type="OrthoDB" id="300780at2759"/>
<feature type="compositionally biased region" description="Basic and acidic residues" evidence="6">
    <location>
        <begin position="932"/>
        <end position="947"/>
    </location>
</feature>
<feature type="compositionally biased region" description="Basic residues" evidence="6">
    <location>
        <begin position="320"/>
        <end position="329"/>
    </location>
</feature>
<evidence type="ECO:0000259" key="7">
    <source>
        <dbReference type="SMART" id="SM01030"/>
    </source>
</evidence>
<feature type="compositionally biased region" description="Acidic residues" evidence="6">
    <location>
        <begin position="14"/>
        <end position="25"/>
    </location>
</feature>
<feature type="compositionally biased region" description="Basic and acidic residues" evidence="6">
    <location>
        <begin position="898"/>
        <end position="910"/>
    </location>
</feature>
<feature type="compositionally biased region" description="Basic residues" evidence="6">
    <location>
        <begin position="240"/>
        <end position="250"/>
    </location>
</feature>
<dbReference type="Gene3D" id="3.90.260.10">
    <property type="entry name" value="Transglutaminase-like"/>
    <property type="match status" value="1"/>
</dbReference>
<dbReference type="InterPro" id="IPR018327">
    <property type="entry name" value="BHD_2"/>
</dbReference>
<dbReference type="GO" id="GO:0006298">
    <property type="term" value="P:mismatch repair"/>
    <property type="evidence" value="ECO:0007669"/>
    <property type="project" value="TreeGrafter"/>
</dbReference>
<dbReference type="InterPro" id="IPR018328">
    <property type="entry name" value="Rad4_beta-hairpin_dom3"/>
</dbReference>
<dbReference type="HOGENOM" id="CLU_003639_2_0_1"/>
<dbReference type="PANTHER" id="PTHR12135">
    <property type="entry name" value="DNA REPAIR PROTEIN XP-C / RAD4"/>
    <property type="match status" value="1"/>
</dbReference>
<evidence type="ECO:0000256" key="5">
    <source>
        <dbReference type="ARBA" id="ARBA00023242"/>
    </source>
</evidence>
<keyword evidence="3" id="KW-0227">DNA damage</keyword>
<dbReference type="STRING" id="765440.A0A0C3B428"/>
<gene>
    <name evidence="10" type="ORF">PILCRDRAFT_821835</name>
</gene>
<accession>A0A0C3B428</accession>
<evidence type="ECO:0000256" key="2">
    <source>
        <dbReference type="ARBA" id="ARBA00009525"/>
    </source>
</evidence>
<feature type="compositionally biased region" description="Acidic residues" evidence="6">
    <location>
        <begin position="259"/>
        <end position="274"/>
    </location>
</feature>
<dbReference type="Pfam" id="PF10405">
    <property type="entry name" value="BHD_3"/>
    <property type="match status" value="1"/>
</dbReference>
<feature type="compositionally biased region" description="Basic and acidic residues" evidence="6">
    <location>
        <begin position="45"/>
        <end position="54"/>
    </location>
</feature>
<evidence type="ECO:0000256" key="4">
    <source>
        <dbReference type="ARBA" id="ARBA00023204"/>
    </source>
</evidence>
<protein>
    <recommendedName>
        <fullName evidence="12">Rad4 beta-hairpin domain-containing protein</fullName>
    </recommendedName>
</protein>
<dbReference type="InterPro" id="IPR042488">
    <property type="entry name" value="Rad4_BHD3_sf"/>
</dbReference>
<dbReference type="SUPFAM" id="SSF54001">
    <property type="entry name" value="Cysteine proteinases"/>
    <property type="match status" value="1"/>
</dbReference>
<dbReference type="GO" id="GO:0003697">
    <property type="term" value="F:single-stranded DNA binding"/>
    <property type="evidence" value="ECO:0007669"/>
    <property type="project" value="TreeGrafter"/>
</dbReference>
<dbReference type="AlphaFoldDB" id="A0A0C3B428"/>
<evidence type="ECO:0000259" key="8">
    <source>
        <dbReference type="SMART" id="SM01031"/>
    </source>
</evidence>
<dbReference type="GO" id="GO:0003684">
    <property type="term" value="F:damaged DNA binding"/>
    <property type="evidence" value="ECO:0007669"/>
    <property type="project" value="InterPro"/>
</dbReference>
<dbReference type="InterPro" id="IPR038765">
    <property type="entry name" value="Papain-like_cys_pep_sf"/>
</dbReference>
<dbReference type="Gene3D" id="2.20.20.110">
    <property type="entry name" value="Rad4, beta-hairpin domain BHD1"/>
    <property type="match status" value="1"/>
</dbReference>
<feature type="region of interest" description="Disordered" evidence="6">
    <location>
        <begin position="234"/>
        <end position="356"/>
    </location>
</feature>
<keyword evidence="4" id="KW-0234">DNA repair</keyword>
<dbReference type="SMART" id="SM01032">
    <property type="entry name" value="BHD_3"/>
    <property type="match status" value="1"/>
</dbReference>
<evidence type="ECO:0000313" key="10">
    <source>
        <dbReference type="EMBL" id="KIM80978.1"/>
    </source>
</evidence>
<feature type="region of interest" description="Disordered" evidence="6">
    <location>
        <begin position="1"/>
        <end position="54"/>
    </location>
</feature>
<reference evidence="10 11" key="1">
    <citation type="submission" date="2014-04" db="EMBL/GenBank/DDBJ databases">
        <authorList>
            <consortium name="DOE Joint Genome Institute"/>
            <person name="Kuo A."/>
            <person name="Tarkka M."/>
            <person name="Buscot F."/>
            <person name="Kohler A."/>
            <person name="Nagy L.G."/>
            <person name="Floudas D."/>
            <person name="Copeland A."/>
            <person name="Barry K.W."/>
            <person name="Cichocki N."/>
            <person name="Veneault-Fourrey C."/>
            <person name="LaButti K."/>
            <person name="Lindquist E.A."/>
            <person name="Lipzen A."/>
            <person name="Lundell T."/>
            <person name="Morin E."/>
            <person name="Murat C."/>
            <person name="Sun H."/>
            <person name="Tunlid A."/>
            <person name="Henrissat B."/>
            <person name="Grigoriev I.V."/>
            <person name="Hibbett D.S."/>
            <person name="Martin F."/>
            <person name="Nordberg H.P."/>
            <person name="Cantor M.N."/>
            <person name="Hua S.X."/>
        </authorList>
    </citation>
    <scope>NUCLEOTIDE SEQUENCE [LARGE SCALE GENOMIC DNA]</scope>
    <source>
        <strain evidence="10 11">F 1598</strain>
    </source>
</reference>
<evidence type="ECO:0000313" key="11">
    <source>
        <dbReference type="Proteomes" id="UP000054166"/>
    </source>
</evidence>
<comment type="similarity">
    <text evidence="2">Belongs to the XPC family.</text>
</comment>
<feature type="compositionally biased region" description="Basic and acidic residues" evidence="6">
    <location>
        <begin position="855"/>
        <end position="870"/>
    </location>
</feature>
<evidence type="ECO:0000256" key="3">
    <source>
        <dbReference type="ARBA" id="ARBA00022763"/>
    </source>
</evidence>
<organism evidence="10 11">
    <name type="scientific">Piloderma croceum (strain F 1598)</name>
    <dbReference type="NCBI Taxonomy" id="765440"/>
    <lineage>
        <taxon>Eukaryota</taxon>
        <taxon>Fungi</taxon>
        <taxon>Dikarya</taxon>
        <taxon>Basidiomycota</taxon>
        <taxon>Agaricomycotina</taxon>
        <taxon>Agaricomycetes</taxon>
        <taxon>Agaricomycetidae</taxon>
        <taxon>Atheliales</taxon>
        <taxon>Atheliaceae</taxon>
        <taxon>Piloderma</taxon>
    </lineage>
</organism>
<dbReference type="InterPro" id="IPR018325">
    <property type="entry name" value="Rad4/PNGase_transGLS-fold"/>
</dbReference>
<keyword evidence="5" id="KW-0539">Nucleus</keyword>
<evidence type="ECO:0008006" key="12">
    <source>
        <dbReference type="Google" id="ProtNLM"/>
    </source>
</evidence>
<dbReference type="GO" id="GO:0071942">
    <property type="term" value="C:XPC complex"/>
    <property type="evidence" value="ECO:0007669"/>
    <property type="project" value="TreeGrafter"/>
</dbReference>
<keyword evidence="11" id="KW-1185">Reference proteome</keyword>
<evidence type="ECO:0000256" key="1">
    <source>
        <dbReference type="ARBA" id="ARBA00004123"/>
    </source>
</evidence>
<dbReference type="EMBL" id="KN833001">
    <property type="protein sequence ID" value="KIM80978.1"/>
    <property type="molecule type" value="Genomic_DNA"/>
</dbReference>
<feature type="domain" description="Rad4 beta-hairpin" evidence="8">
    <location>
        <begin position="522"/>
        <end position="599"/>
    </location>
</feature>
<reference evidence="11" key="2">
    <citation type="submission" date="2015-01" db="EMBL/GenBank/DDBJ databases">
        <title>Evolutionary Origins and Diversification of the Mycorrhizal Mutualists.</title>
        <authorList>
            <consortium name="DOE Joint Genome Institute"/>
            <consortium name="Mycorrhizal Genomics Consortium"/>
            <person name="Kohler A."/>
            <person name="Kuo A."/>
            <person name="Nagy L.G."/>
            <person name="Floudas D."/>
            <person name="Copeland A."/>
            <person name="Barry K.W."/>
            <person name="Cichocki N."/>
            <person name="Veneault-Fourrey C."/>
            <person name="LaButti K."/>
            <person name="Lindquist E.A."/>
            <person name="Lipzen A."/>
            <person name="Lundell T."/>
            <person name="Morin E."/>
            <person name="Murat C."/>
            <person name="Riley R."/>
            <person name="Ohm R."/>
            <person name="Sun H."/>
            <person name="Tunlid A."/>
            <person name="Henrissat B."/>
            <person name="Grigoriev I.V."/>
            <person name="Hibbett D.S."/>
            <person name="Martin F."/>
        </authorList>
    </citation>
    <scope>NUCLEOTIDE SEQUENCE [LARGE SCALE GENOMIC DNA]</scope>
    <source>
        <strain evidence="11">F 1598</strain>
    </source>
</reference>
<dbReference type="InterPro" id="IPR018326">
    <property type="entry name" value="Rad4_beta-hairpin_dom1"/>
</dbReference>
<feature type="domain" description="Rad4 beta-hairpin" evidence="7">
    <location>
        <begin position="470"/>
        <end position="520"/>
    </location>
</feature>
<sequence length="947" mass="106848">MASDDGNSSLVAADSDEDIDWEEIDVSQPAEQQNIEITLQARPKQKQDKSDKKKNIAHEERLIRIACHKIHTVCLLGNARVRNKWINDELLHARLLSLTPLALQNAFAVIHKSRVADANQRGRLFESAIERLTEWWCNSFFSVEPVGHIRSRTFNEVQQMVAHLPPLGEQDTLDVEALEDEEECEVLHTSKSLMKHALMRGGSRDVSAQLFTSLCRALGIPARLVVSLQSVPWQAGVGKPKPKSGKKRDVKGKGKEKALDDEDEEEDEEDDDMKEVDIPSTSVDVKGKAKANDGAFMTEGRRLDGQSVSNGMKGKEKAKPVIRLRKQKSKGNVLGSSSSPPPRRERTPDPTTTPPAFWTEVFSRADARWLPVDPIRCIVNKRKVFDPTPSTSTSVRQENRMVYVVAFEEDGYGRDVTPRYAREYGAKVAKVQGGSKSRKEWWERVASLVIRPYRLHRDDQEDEELQSYQITEGMPTSMAGFKDHPLYVLARHLRHNETIHPLVEIGKFRGEPVYPRSSVVSLKAAENWMRSGRKIREGCQPMKWVKQRASTVNRKREIEMALERGRGEMVRGEPSSGVGEEEVMQGLYAGSQTELYKPEPIIDGKIPKNDFGNIDLYVPSMLPPGGAHIPFKGVAKIARKLGFDYGEAVTGFEFKKRRAFPIIEGVVVAAENEAALLEAYWEAEQQAELMARTKREERVIKRWTRLVHGLRLRQRLQEQYANKPQTEERRWLDTQVHITEADEADNGAPEVGGYLTAADDVVQAFHLPKYQHVVAAYSSHSPSSRSGQDKSTYVIHNKIETSTGPHDEQEQDDDVEMEVEIPQPQPRSENGVPLTMRELADAVTRQRSINGSMDESDRSASSHSTNHDLTVDNTKSGNVAKSTKKSTRPTKTIPNPRDSARKRPRDESDHPVLNTPTRVLRPRASKSATQIQEERERENAYRRAIAE</sequence>
<dbReference type="Pfam" id="PF10404">
    <property type="entry name" value="BHD_2"/>
    <property type="match status" value="1"/>
</dbReference>
<dbReference type="SMART" id="SM01031">
    <property type="entry name" value="BHD_2"/>
    <property type="match status" value="1"/>
</dbReference>
<evidence type="ECO:0000259" key="9">
    <source>
        <dbReference type="SMART" id="SM01032"/>
    </source>
</evidence>
<dbReference type="Pfam" id="PF10403">
    <property type="entry name" value="BHD_1"/>
    <property type="match status" value="1"/>
</dbReference>
<dbReference type="InterPro" id="IPR004583">
    <property type="entry name" value="DNA_repair_Rad4"/>
</dbReference>
<evidence type="ECO:0000256" key="6">
    <source>
        <dbReference type="SAM" id="MobiDB-lite"/>
    </source>
</evidence>
<dbReference type="FunFam" id="3.30.70.2460:FF:000001">
    <property type="entry name" value="DNA repair protein Rad4 family"/>
    <property type="match status" value="1"/>
</dbReference>
<feature type="compositionally biased region" description="Polar residues" evidence="6">
    <location>
        <begin position="1"/>
        <end position="10"/>
    </location>
</feature>
<dbReference type="Pfam" id="PF03835">
    <property type="entry name" value="Rad4"/>
    <property type="match status" value="1"/>
</dbReference>
<feature type="region of interest" description="Disordered" evidence="6">
    <location>
        <begin position="847"/>
        <end position="947"/>
    </location>
</feature>
<dbReference type="GO" id="GO:0005737">
    <property type="term" value="C:cytoplasm"/>
    <property type="evidence" value="ECO:0007669"/>
    <property type="project" value="TreeGrafter"/>
</dbReference>
<name>A0A0C3B428_PILCF</name>
<feature type="domain" description="Rad4 beta-hairpin" evidence="9">
    <location>
        <begin position="606"/>
        <end position="680"/>
    </location>
</feature>
<dbReference type="InterPro" id="IPR036985">
    <property type="entry name" value="Transglutaminase-like_sf"/>
</dbReference>
<feature type="compositionally biased region" description="Polar residues" evidence="6">
    <location>
        <begin position="871"/>
        <end position="880"/>
    </location>
</feature>